<dbReference type="PANTHER" id="PTHR30041:SF8">
    <property type="entry name" value="PROTEIN YFFB"/>
    <property type="match status" value="1"/>
</dbReference>
<dbReference type="Gene3D" id="3.40.30.10">
    <property type="entry name" value="Glutaredoxin"/>
    <property type="match status" value="1"/>
</dbReference>
<evidence type="ECO:0000313" key="3">
    <source>
        <dbReference type="EMBL" id="SLM63892.1"/>
    </source>
</evidence>
<dbReference type="EMBL" id="LT615367">
    <property type="protein sequence ID" value="SLM63892.1"/>
    <property type="molecule type" value="Genomic_DNA"/>
</dbReference>
<name>A0A375ACS4_9GAMM</name>
<dbReference type="SUPFAM" id="SSF52833">
    <property type="entry name" value="Thioredoxin-like"/>
    <property type="match status" value="1"/>
</dbReference>
<dbReference type="Proteomes" id="UP000294820">
    <property type="component" value="Chromosome 1"/>
</dbReference>
<dbReference type="AlphaFoldDB" id="A0A375ACS4"/>
<evidence type="ECO:0000313" key="4">
    <source>
        <dbReference type="Proteomes" id="UP000294820"/>
    </source>
</evidence>
<comment type="similarity">
    <text evidence="1 2">Belongs to the ArsC family.</text>
</comment>
<dbReference type="CDD" id="cd03035">
    <property type="entry name" value="ArsC_Yffb"/>
    <property type="match status" value="1"/>
</dbReference>
<dbReference type="PANTHER" id="PTHR30041">
    <property type="entry name" value="ARSENATE REDUCTASE"/>
    <property type="match status" value="1"/>
</dbReference>
<proteinExistence type="inferred from homology"/>
<protein>
    <submittedName>
        <fullName evidence="3">FIG138056: a glutathione-dependent thiol reductase</fullName>
    </submittedName>
</protein>
<dbReference type="PROSITE" id="PS51353">
    <property type="entry name" value="ARSC"/>
    <property type="match status" value="1"/>
</dbReference>
<dbReference type="InterPro" id="IPR036249">
    <property type="entry name" value="Thioredoxin-like_sf"/>
</dbReference>
<gene>
    <name evidence="3" type="primary">yffB</name>
    <name evidence="3" type="ORF">DAQ1742_03061</name>
</gene>
<accession>A0A375ACS4</accession>
<dbReference type="NCBIfam" id="TIGR01617">
    <property type="entry name" value="arsC_related"/>
    <property type="match status" value="1"/>
</dbReference>
<dbReference type="KEGG" id="daq:DAQ1742_03061"/>
<evidence type="ECO:0000256" key="1">
    <source>
        <dbReference type="ARBA" id="ARBA00007198"/>
    </source>
</evidence>
<sequence>MTITLYGIKNCDTMKKARRWLETHQMDYHFHDYRVDGLNDEQLQAFIALASWQSLLNTRGTTWRKLDEPLRQSIDNESAAKAVMLQYPALIKRPLLVTDSGRYLLGFSEDSYQHFFMENR</sequence>
<dbReference type="InterPro" id="IPR006660">
    <property type="entry name" value="Arsenate_reductase-like"/>
</dbReference>
<dbReference type="RefSeq" id="WP_035340681.1">
    <property type="nucleotide sequence ID" value="NZ_LT615367.1"/>
</dbReference>
<evidence type="ECO:0000256" key="2">
    <source>
        <dbReference type="PROSITE-ProRule" id="PRU01282"/>
    </source>
</evidence>
<dbReference type="NCBIfam" id="NF008107">
    <property type="entry name" value="PRK10853.1"/>
    <property type="match status" value="1"/>
</dbReference>
<dbReference type="Pfam" id="PF03960">
    <property type="entry name" value="ArsC"/>
    <property type="match status" value="1"/>
</dbReference>
<dbReference type="InterPro" id="IPR006504">
    <property type="entry name" value="Tscrpt_reg_Spx/MgsR"/>
</dbReference>
<keyword evidence="4" id="KW-1185">Reference proteome</keyword>
<organism evidence="3 4">
    <name type="scientific">Dickeya aquatica</name>
    <dbReference type="NCBI Taxonomy" id="1401087"/>
    <lineage>
        <taxon>Bacteria</taxon>
        <taxon>Pseudomonadati</taxon>
        <taxon>Pseudomonadota</taxon>
        <taxon>Gammaproteobacteria</taxon>
        <taxon>Enterobacterales</taxon>
        <taxon>Pectobacteriaceae</taxon>
        <taxon>Dickeya</taxon>
    </lineage>
</organism>
<reference evidence="3 4" key="1">
    <citation type="submission" date="2016-09" db="EMBL/GenBank/DDBJ databases">
        <authorList>
            <person name="Reverchon S."/>
            <person name="Nasser W."/>
            <person name="Leonard S."/>
            <person name="Brochier C."/>
            <person name="Duprey A."/>
        </authorList>
    </citation>
    <scope>NUCLEOTIDE SEQUENCE [LARGE SCALE GENOMIC DNA]</scope>
    <source>
        <strain evidence="3 4">174/2</strain>
    </source>
</reference>